<dbReference type="InterPro" id="IPR048647">
    <property type="entry name" value="RlmA_N"/>
</dbReference>
<evidence type="ECO:0000313" key="5">
    <source>
        <dbReference type="EMBL" id="KAA1262125.1"/>
    </source>
</evidence>
<dbReference type="GO" id="GO:0046872">
    <property type="term" value="F:metal ion binding"/>
    <property type="evidence" value="ECO:0007669"/>
    <property type="project" value="UniProtKB-KW"/>
</dbReference>
<keyword evidence="5" id="KW-0489">Methyltransferase</keyword>
<evidence type="ECO:0000256" key="1">
    <source>
        <dbReference type="PIRSR" id="PIRSR018249-1"/>
    </source>
</evidence>
<dbReference type="Proteomes" id="UP000322699">
    <property type="component" value="Unassembled WGS sequence"/>
</dbReference>
<name>A0A5B1CQ73_9BACT</name>
<keyword evidence="1" id="KW-0862">Zinc</keyword>
<dbReference type="Pfam" id="PF13649">
    <property type="entry name" value="Methyltransf_25"/>
    <property type="match status" value="1"/>
</dbReference>
<dbReference type="OrthoDB" id="5522265at2"/>
<evidence type="ECO:0000256" key="2">
    <source>
        <dbReference type="PIRSR" id="PIRSR018249-2"/>
    </source>
</evidence>
<sequence length="278" mass="30812">MTFQLRCTVRNCTHLLVQNERGLTCDSGHHFDQAKEGYWSLLQPQDRKSKTPGDAESAVLARHRWLQRGHHGGLVEALQPWTCKALAPGSSSVPRTIDLGCGEGSFGRALFSDQASSFCGIDLSKKAIKIASRAWPDATWVLANADRFLPVADESVDQVISLFGRRPVAEIGRALANNGTCIVAVPGEEDLIELREQAQESGHRRSRWEMVVEEMSSAGLQCVEHKQWKHQVDLSPDAVADAMAMTYRAVRHSQQARLDAITTEIKVTLSADLILFRR</sequence>
<feature type="binding site" evidence="1">
    <location>
        <position position="25"/>
    </location>
    <ligand>
        <name>Zn(2+)</name>
        <dbReference type="ChEBI" id="CHEBI:29105"/>
    </ligand>
</feature>
<dbReference type="CDD" id="cd02440">
    <property type="entry name" value="AdoMet_MTases"/>
    <property type="match status" value="1"/>
</dbReference>
<dbReference type="InterPro" id="IPR029063">
    <property type="entry name" value="SAM-dependent_MTases_sf"/>
</dbReference>
<organism evidence="5 6">
    <name type="scientific">Rubripirellula obstinata</name>
    <dbReference type="NCBI Taxonomy" id="406547"/>
    <lineage>
        <taxon>Bacteria</taxon>
        <taxon>Pseudomonadati</taxon>
        <taxon>Planctomycetota</taxon>
        <taxon>Planctomycetia</taxon>
        <taxon>Pirellulales</taxon>
        <taxon>Pirellulaceae</taxon>
        <taxon>Rubripirellula</taxon>
    </lineage>
</organism>
<proteinExistence type="predicted"/>
<keyword evidence="2" id="KW-0949">S-adenosyl-L-methionine</keyword>
<accession>A0A5B1CQ73</accession>
<dbReference type="EC" id="2.1.1.187" evidence="5"/>
<dbReference type="EMBL" id="VRLW01000001">
    <property type="protein sequence ID" value="KAA1262125.1"/>
    <property type="molecule type" value="Genomic_DNA"/>
</dbReference>
<feature type="binding site" evidence="2">
    <location>
        <begin position="103"/>
        <end position="104"/>
    </location>
    <ligand>
        <name>S-adenosyl-L-methionine</name>
        <dbReference type="ChEBI" id="CHEBI:59789"/>
    </ligand>
</feature>
<protein>
    <submittedName>
        <fullName evidence="5">23S rRNA (Guanine(745)-N(1))-methyltransferase</fullName>
        <ecNumber evidence="5">2.1.1.187</ecNumber>
    </submittedName>
</protein>
<feature type="domain" description="23S rRNA (guanine(745)-N(1))-methyltransferase N-terminal" evidence="4">
    <location>
        <begin position="12"/>
        <end position="50"/>
    </location>
</feature>
<comment type="caution">
    <text evidence="5">The sequence shown here is derived from an EMBL/GenBank/DDBJ whole genome shotgun (WGS) entry which is preliminary data.</text>
</comment>
<dbReference type="GO" id="GO:0052911">
    <property type="term" value="F:23S rRNA (guanine(745)-N(1))-methyltransferase activity"/>
    <property type="evidence" value="ECO:0007669"/>
    <property type="project" value="UniProtKB-EC"/>
</dbReference>
<dbReference type="Pfam" id="PF21302">
    <property type="entry name" value="Zn_ribbon_RlmA"/>
    <property type="match status" value="1"/>
</dbReference>
<dbReference type="InterPro" id="IPR041698">
    <property type="entry name" value="Methyltransf_25"/>
</dbReference>
<dbReference type="PIRSF" id="PIRSF018249">
    <property type="entry name" value="MyrA_prd"/>
    <property type="match status" value="1"/>
</dbReference>
<feature type="domain" description="Methyltransferase" evidence="3">
    <location>
        <begin position="98"/>
        <end position="164"/>
    </location>
</feature>
<keyword evidence="1" id="KW-0479">Metal-binding</keyword>
<dbReference type="InterPro" id="IPR016718">
    <property type="entry name" value="rRNA_m1G-MeTrfase_A_prd"/>
</dbReference>
<dbReference type="Gene3D" id="3.40.50.150">
    <property type="entry name" value="Vaccinia Virus protein VP39"/>
    <property type="match status" value="1"/>
</dbReference>
<dbReference type="SUPFAM" id="SSF53335">
    <property type="entry name" value="S-adenosyl-L-methionine-dependent methyltransferases"/>
    <property type="match status" value="1"/>
</dbReference>
<evidence type="ECO:0000259" key="4">
    <source>
        <dbReference type="Pfam" id="PF21302"/>
    </source>
</evidence>
<feature type="binding site" evidence="1">
    <location>
        <position position="29"/>
    </location>
    <ligand>
        <name>Zn(2+)</name>
        <dbReference type="ChEBI" id="CHEBI:29105"/>
    </ligand>
</feature>
<reference evidence="5 6" key="1">
    <citation type="submission" date="2019-08" db="EMBL/GenBank/DDBJ databases">
        <title>Deep-cultivation of Planctomycetes and their phenomic and genomic characterization uncovers novel biology.</title>
        <authorList>
            <person name="Wiegand S."/>
            <person name="Jogler M."/>
            <person name="Boedeker C."/>
            <person name="Pinto D."/>
            <person name="Vollmers J."/>
            <person name="Rivas-Marin E."/>
            <person name="Kohn T."/>
            <person name="Peeters S.H."/>
            <person name="Heuer A."/>
            <person name="Rast P."/>
            <person name="Oberbeckmann S."/>
            <person name="Bunk B."/>
            <person name="Jeske O."/>
            <person name="Meyerdierks A."/>
            <person name="Storesund J.E."/>
            <person name="Kallscheuer N."/>
            <person name="Luecker S."/>
            <person name="Lage O.M."/>
            <person name="Pohl T."/>
            <person name="Merkel B.J."/>
            <person name="Hornburger P."/>
            <person name="Mueller R.-W."/>
            <person name="Bruemmer F."/>
            <person name="Labrenz M."/>
            <person name="Spormann A.M."/>
            <person name="Op Den Camp H."/>
            <person name="Overmann J."/>
            <person name="Amann R."/>
            <person name="Jetten M.S.M."/>
            <person name="Mascher T."/>
            <person name="Medema M.H."/>
            <person name="Devos D.P."/>
            <person name="Kaster A.-K."/>
            <person name="Ovreas L."/>
            <person name="Rohde M."/>
            <person name="Galperin M.Y."/>
            <person name="Jogler C."/>
        </authorList>
    </citation>
    <scope>NUCLEOTIDE SEQUENCE [LARGE SCALE GENOMIC DNA]</scope>
    <source>
        <strain evidence="5 6">LF1</strain>
    </source>
</reference>
<keyword evidence="6" id="KW-1185">Reference proteome</keyword>
<dbReference type="RefSeq" id="WP_068264840.1">
    <property type="nucleotide sequence ID" value="NZ_LWSK01000070.1"/>
</dbReference>
<gene>
    <name evidence="5" type="primary">rlmA</name>
    <name evidence="5" type="ORF">LF1_46860</name>
</gene>
<evidence type="ECO:0000259" key="3">
    <source>
        <dbReference type="Pfam" id="PF13649"/>
    </source>
</evidence>
<evidence type="ECO:0000313" key="6">
    <source>
        <dbReference type="Proteomes" id="UP000322699"/>
    </source>
</evidence>
<dbReference type="AlphaFoldDB" id="A0A5B1CQ73"/>
<keyword evidence="5" id="KW-0808">Transferase</keyword>